<dbReference type="InterPro" id="IPR012677">
    <property type="entry name" value="Nucleotide-bd_a/b_plait_sf"/>
</dbReference>
<dbReference type="PANTHER" id="PTHR14089:SF8">
    <property type="entry name" value="RNA-BINDING PROTEIN MRN1"/>
    <property type="match status" value="1"/>
</dbReference>
<dbReference type="EMBL" id="ML179053">
    <property type="protein sequence ID" value="THV04767.1"/>
    <property type="molecule type" value="Genomic_DNA"/>
</dbReference>
<dbReference type="InterPro" id="IPR039171">
    <property type="entry name" value="Cwc2/Slt11"/>
</dbReference>
<proteinExistence type="predicted"/>
<dbReference type="GO" id="GO:0003729">
    <property type="term" value="F:mRNA binding"/>
    <property type="evidence" value="ECO:0007669"/>
    <property type="project" value="TreeGrafter"/>
</dbReference>
<dbReference type="SUPFAM" id="SSF54928">
    <property type="entry name" value="RNA-binding domain, RBD"/>
    <property type="match status" value="2"/>
</dbReference>
<keyword evidence="1 2" id="KW-0694">RNA-binding</keyword>
<feature type="domain" description="RRM" evidence="3">
    <location>
        <begin position="109"/>
        <end position="177"/>
    </location>
</feature>
<dbReference type="InterPro" id="IPR000504">
    <property type="entry name" value="RRM_dom"/>
</dbReference>
<evidence type="ECO:0000256" key="1">
    <source>
        <dbReference type="ARBA" id="ARBA00022884"/>
    </source>
</evidence>
<gene>
    <name evidence="4" type="ORF">K435DRAFT_774303</name>
</gene>
<dbReference type="PANTHER" id="PTHR14089">
    <property type="entry name" value="PRE-MRNA-SPLICING FACTOR RBM22"/>
    <property type="match status" value="1"/>
</dbReference>
<name>A0A4S8MP61_DENBC</name>
<evidence type="ECO:0000256" key="2">
    <source>
        <dbReference type="PROSITE-ProRule" id="PRU00176"/>
    </source>
</evidence>
<reference evidence="4 5" key="1">
    <citation type="journal article" date="2019" name="Nat. Ecol. Evol.">
        <title>Megaphylogeny resolves global patterns of mushroom evolution.</title>
        <authorList>
            <person name="Varga T."/>
            <person name="Krizsan K."/>
            <person name="Foldi C."/>
            <person name="Dima B."/>
            <person name="Sanchez-Garcia M."/>
            <person name="Sanchez-Ramirez S."/>
            <person name="Szollosi G.J."/>
            <person name="Szarkandi J.G."/>
            <person name="Papp V."/>
            <person name="Albert L."/>
            <person name="Andreopoulos W."/>
            <person name="Angelini C."/>
            <person name="Antonin V."/>
            <person name="Barry K.W."/>
            <person name="Bougher N.L."/>
            <person name="Buchanan P."/>
            <person name="Buyck B."/>
            <person name="Bense V."/>
            <person name="Catcheside P."/>
            <person name="Chovatia M."/>
            <person name="Cooper J."/>
            <person name="Damon W."/>
            <person name="Desjardin D."/>
            <person name="Finy P."/>
            <person name="Geml J."/>
            <person name="Haridas S."/>
            <person name="Hughes K."/>
            <person name="Justo A."/>
            <person name="Karasinski D."/>
            <person name="Kautmanova I."/>
            <person name="Kiss B."/>
            <person name="Kocsube S."/>
            <person name="Kotiranta H."/>
            <person name="LaButti K.M."/>
            <person name="Lechner B.E."/>
            <person name="Liimatainen K."/>
            <person name="Lipzen A."/>
            <person name="Lukacs Z."/>
            <person name="Mihaltcheva S."/>
            <person name="Morgado L.N."/>
            <person name="Niskanen T."/>
            <person name="Noordeloos M.E."/>
            <person name="Ohm R.A."/>
            <person name="Ortiz-Santana B."/>
            <person name="Ovrebo C."/>
            <person name="Racz N."/>
            <person name="Riley R."/>
            <person name="Savchenko A."/>
            <person name="Shiryaev A."/>
            <person name="Soop K."/>
            <person name="Spirin V."/>
            <person name="Szebenyi C."/>
            <person name="Tomsovsky M."/>
            <person name="Tulloss R.E."/>
            <person name="Uehling J."/>
            <person name="Grigoriev I.V."/>
            <person name="Vagvolgyi C."/>
            <person name="Papp T."/>
            <person name="Martin F.M."/>
            <person name="Miettinen O."/>
            <person name="Hibbett D.S."/>
            <person name="Nagy L.G."/>
        </authorList>
    </citation>
    <scope>NUCLEOTIDE SEQUENCE [LARGE SCALE GENOMIC DNA]</scope>
    <source>
        <strain evidence="4 5">CBS 962.96</strain>
    </source>
</reference>
<organism evidence="4 5">
    <name type="scientific">Dendrothele bispora (strain CBS 962.96)</name>
    <dbReference type="NCBI Taxonomy" id="1314807"/>
    <lineage>
        <taxon>Eukaryota</taxon>
        <taxon>Fungi</taxon>
        <taxon>Dikarya</taxon>
        <taxon>Basidiomycota</taxon>
        <taxon>Agaricomycotina</taxon>
        <taxon>Agaricomycetes</taxon>
        <taxon>Agaricomycetidae</taxon>
        <taxon>Agaricales</taxon>
        <taxon>Agaricales incertae sedis</taxon>
        <taxon>Dendrothele</taxon>
    </lineage>
</organism>
<accession>A0A4S8MP61</accession>
<evidence type="ECO:0000313" key="5">
    <source>
        <dbReference type="Proteomes" id="UP000297245"/>
    </source>
</evidence>
<dbReference type="OrthoDB" id="3026661at2759"/>
<evidence type="ECO:0000313" key="4">
    <source>
        <dbReference type="EMBL" id="THV04767.1"/>
    </source>
</evidence>
<dbReference type="Proteomes" id="UP000297245">
    <property type="component" value="Unassembled WGS sequence"/>
</dbReference>
<protein>
    <recommendedName>
        <fullName evidence="3">RRM domain-containing protein</fullName>
    </recommendedName>
</protein>
<dbReference type="GO" id="GO:0000398">
    <property type="term" value="P:mRNA splicing, via spliceosome"/>
    <property type="evidence" value="ECO:0007669"/>
    <property type="project" value="TreeGrafter"/>
</dbReference>
<evidence type="ECO:0000259" key="3">
    <source>
        <dbReference type="PROSITE" id="PS50102"/>
    </source>
</evidence>
<dbReference type="SMART" id="SM00360">
    <property type="entry name" value="RRM"/>
    <property type="match status" value="3"/>
</dbReference>
<dbReference type="GO" id="GO:0010494">
    <property type="term" value="C:cytoplasmic stress granule"/>
    <property type="evidence" value="ECO:0007669"/>
    <property type="project" value="TreeGrafter"/>
</dbReference>
<dbReference type="InterPro" id="IPR035979">
    <property type="entry name" value="RBD_domain_sf"/>
</dbReference>
<dbReference type="AlphaFoldDB" id="A0A4S8MP61"/>
<sequence>MATDAAVSQPRHTRPSRTVVISNVPPTFNMRNFLALKGFGRPIESVIVHPDNKKVEISFLERRSAELLAAAREKNEFALDGHELELEFVKPRPIPVEVIAAIGTREASRKIILNSLPKRDGKEGWTEKELEEEMGRYGKVESVWIDPQNGQKATVVFADILQAVKASKTLRIEEAYKDSGVRFYSDVTLKTHLPESGEDGPHSVYLTGLPLDITPSRLLKDLNSVLVFERGEPLIRVNMVKNTAFLHFTYPSVAKLFYDSYHPTRGVSKSWAANDGVIHRKHIAAIRLGATRTVYITDFNDPRINFDRLRTDFSKFGRLAHVYTDWDSRRAYVEFTDITSACNAIDHIAENNRNFSIYAGSRISFGKRISHGQKHGNVSPLIIATVGSEDTSAKPKKAAVVA</sequence>
<dbReference type="PROSITE" id="PS50102">
    <property type="entry name" value="RRM"/>
    <property type="match status" value="2"/>
</dbReference>
<dbReference type="Gene3D" id="3.30.70.330">
    <property type="match status" value="2"/>
</dbReference>
<feature type="domain" description="RRM" evidence="3">
    <location>
        <begin position="292"/>
        <end position="370"/>
    </location>
</feature>
<keyword evidence="5" id="KW-1185">Reference proteome</keyword>